<keyword evidence="2" id="KW-0808">Transferase</keyword>
<dbReference type="Gene3D" id="3.40.630.30">
    <property type="match status" value="1"/>
</dbReference>
<evidence type="ECO:0000313" key="2">
    <source>
        <dbReference type="EMBL" id="RIE10790.1"/>
    </source>
</evidence>
<evidence type="ECO:0000313" key="5">
    <source>
        <dbReference type="Proteomes" id="UP000266489"/>
    </source>
</evidence>
<dbReference type="EMBL" id="QXIU01000015">
    <property type="protein sequence ID" value="RIE15656.1"/>
    <property type="molecule type" value="Genomic_DNA"/>
</dbReference>
<organism evidence="2 4">
    <name type="scientific">Candidatus Cryosericum odellii</name>
    <dbReference type="NCBI Taxonomy" id="2290917"/>
    <lineage>
        <taxon>Bacteria</taxon>
        <taxon>Pseudomonadati</taxon>
        <taxon>Caldisericota/Cryosericota group</taxon>
        <taxon>Candidatus Cryosericota</taxon>
        <taxon>Candidatus Cryosericia</taxon>
        <taxon>Candidatus Cryosericales</taxon>
        <taxon>Candidatus Cryosericaceae</taxon>
        <taxon>Candidatus Cryosericum</taxon>
    </lineage>
</organism>
<gene>
    <name evidence="3" type="ORF">SMC5_00745</name>
    <name evidence="2" type="ORF">SMC6_00835</name>
</gene>
<dbReference type="EMBL" id="QXIT01000014">
    <property type="protein sequence ID" value="RIE10790.1"/>
    <property type="molecule type" value="Genomic_DNA"/>
</dbReference>
<dbReference type="PROSITE" id="PS51186">
    <property type="entry name" value="GNAT"/>
    <property type="match status" value="1"/>
</dbReference>
<dbReference type="RefSeq" id="WP_119119197.1">
    <property type="nucleotide sequence ID" value="NZ_QXIT01000014.1"/>
</dbReference>
<comment type="caution">
    <text evidence="2">The sequence shown here is derived from an EMBL/GenBank/DDBJ whole genome shotgun (WGS) entry which is preliminary data.</text>
</comment>
<name>A0A398D875_9BACT</name>
<dbReference type="OrthoDB" id="162220at2"/>
<evidence type="ECO:0000313" key="3">
    <source>
        <dbReference type="EMBL" id="RIE15656.1"/>
    </source>
</evidence>
<dbReference type="CDD" id="cd04301">
    <property type="entry name" value="NAT_SF"/>
    <property type="match status" value="1"/>
</dbReference>
<dbReference type="SUPFAM" id="SSF55729">
    <property type="entry name" value="Acyl-CoA N-acyltransferases (Nat)"/>
    <property type="match status" value="1"/>
</dbReference>
<dbReference type="Proteomes" id="UP000266489">
    <property type="component" value="Unassembled WGS sequence"/>
</dbReference>
<dbReference type="InterPro" id="IPR016181">
    <property type="entry name" value="Acyl_CoA_acyltransferase"/>
</dbReference>
<proteinExistence type="predicted"/>
<accession>A0A398D875</accession>
<sequence length="206" mass="23093">MGTSGTLAGIVCRELEPRLWPQLEALFGMHGACGGCWCWHWRLAEGEHWDDVKGEVAHERLHQAVQSGSVHGMLAFDGETPVGWCSFEPCASLPRLERSQRFKGRPAEGVWFVGCFFIQRSWRRRGLAELLLGKAIEVMEREGARAVEAVPTVTHGRPQADAFLFTGTYEMFERLGFHTTMDARGKTTIMRREFIPGVQCEAVGSQ</sequence>
<dbReference type="InterPro" id="IPR000182">
    <property type="entry name" value="GNAT_dom"/>
</dbReference>
<dbReference type="GO" id="GO:0016747">
    <property type="term" value="F:acyltransferase activity, transferring groups other than amino-acyl groups"/>
    <property type="evidence" value="ECO:0007669"/>
    <property type="project" value="InterPro"/>
</dbReference>
<protein>
    <submittedName>
        <fullName evidence="2">GNAT family N-acetyltransferase</fullName>
    </submittedName>
</protein>
<feature type="domain" description="N-acetyltransferase" evidence="1">
    <location>
        <begin position="10"/>
        <end position="195"/>
    </location>
</feature>
<reference evidence="4 5" key="1">
    <citation type="submission" date="2018-09" db="EMBL/GenBank/DDBJ databases">
        <title>Discovery and Ecogenomic Context for Candidatus Cryosericales, a Global Caldiserica Order Active in Thawing Permafrost.</title>
        <authorList>
            <person name="Martinez M.A."/>
            <person name="Woodcroft B.J."/>
            <person name="Ignacio Espinoza J.C."/>
            <person name="Zayed A."/>
            <person name="Singleton C.M."/>
            <person name="Boyd J."/>
            <person name="Li Y.-F."/>
            <person name="Purvine S."/>
            <person name="Maughan H."/>
            <person name="Hodgkins S.B."/>
            <person name="Anderson D."/>
            <person name="Sederholm M."/>
            <person name="Temperton B."/>
            <person name="Saleska S.R."/>
            <person name="Tyson G.W."/>
            <person name="Rich V.I."/>
        </authorList>
    </citation>
    <scope>NUCLEOTIDE SEQUENCE [LARGE SCALE GENOMIC DNA]</scope>
    <source>
        <strain evidence="3 5">SMC5</strain>
        <strain evidence="2 4">SMC6</strain>
    </source>
</reference>
<dbReference type="Pfam" id="PF00583">
    <property type="entry name" value="Acetyltransf_1"/>
    <property type="match status" value="1"/>
</dbReference>
<evidence type="ECO:0000313" key="4">
    <source>
        <dbReference type="Proteomes" id="UP000266260"/>
    </source>
</evidence>
<accession>A0A398DJ24</accession>
<dbReference type="AlphaFoldDB" id="A0A398D875"/>
<keyword evidence="4" id="KW-1185">Reference proteome</keyword>
<evidence type="ECO:0000259" key="1">
    <source>
        <dbReference type="PROSITE" id="PS51186"/>
    </source>
</evidence>
<dbReference type="Proteomes" id="UP000266260">
    <property type="component" value="Unassembled WGS sequence"/>
</dbReference>